<feature type="transmembrane region" description="Helical" evidence="12">
    <location>
        <begin position="197"/>
        <end position="219"/>
    </location>
</feature>
<proteinExistence type="inferred from homology"/>
<keyword evidence="8" id="KW-0406">Ion transport</keyword>
<evidence type="ECO:0000256" key="11">
    <source>
        <dbReference type="RuleBase" id="RU362091"/>
    </source>
</evidence>
<evidence type="ECO:0000313" key="14">
    <source>
        <dbReference type="Proteomes" id="UP001321473"/>
    </source>
</evidence>
<dbReference type="InterPro" id="IPR051163">
    <property type="entry name" value="Sodium:Solute_Symporter_SSF"/>
</dbReference>
<keyword evidence="6 12" id="KW-1133">Transmembrane helix</keyword>
<keyword evidence="10" id="KW-0739">Sodium transport</keyword>
<evidence type="ECO:0000256" key="1">
    <source>
        <dbReference type="ARBA" id="ARBA00004651"/>
    </source>
</evidence>
<evidence type="ECO:0000256" key="3">
    <source>
        <dbReference type="ARBA" id="ARBA00022448"/>
    </source>
</evidence>
<dbReference type="Proteomes" id="UP001321473">
    <property type="component" value="Unassembled WGS sequence"/>
</dbReference>
<keyword evidence="9 12" id="KW-0472">Membrane</keyword>
<dbReference type="InterPro" id="IPR001734">
    <property type="entry name" value="Na/solute_symporter"/>
</dbReference>
<evidence type="ECO:0000256" key="7">
    <source>
        <dbReference type="ARBA" id="ARBA00023053"/>
    </source>
</evidence>
<evidence type="ECO:0000256" key="4">
    <source>
        <dbReference type="ARBA" id="ARBA00022475"/>
    </source>
</evidence>
<dbReference type="Pfam" id="PF00474">
    <property type="entry name" value="SSF"/>
    <property type="match status" value="2"/>
</dbReference>
<accession>A0AAQ4F0F8</accession>
<dbReference type="PANTHER" id="PTHR42985">
    <property type="entry name" value="SODIUM-COUPLED MONOCARBOXYLATE TRANSPORTER"/>
    <property type="match status" value="1"/>
</dbReference>
<comment type="caution">
    <text evidence="13">The sequence shown here is derived from an EMBL/GenBank/DDBJ whole genome shotgun (WGS) entry which is preliminary data.</text>
</comment>
<dbReference type="PROSITE" id="PS50283">
    <property type="entry name" value="NA_SOLUT_SYMP_3"/>
    <property type="match status" value="1"/>
</dbReference>
<organism evidence="13 14">
    <name type="scientific">Amblyomma americanum</name>
    <name type="common">Lone star tick</name>
    <dbReference type="NCBI Taxonomy" id="6943"/>
    <lineage>
        <taxon>Eukaryota</taxon>
        <taxon>Metazoa</taxon>
        <taxon>Ecdysozoa</taxon>
        <taxon>Arthropoda</taxon>
        <taxon>Chelicerata</taxon>
        <taxon>Arachnida</taxon>
        <taxon>Acari</taxon>
        <taxon>Parasitiformes</taxon>
        <taxon>Ixodida</taxon>
        <taxon>Ixodoidea</taxon>
        <taxon>Ixodidae</taxon>
        <taxon>Amblyomminae</taxon>
        <taxon>Amblyomma</taxon>
    </lineage>
</organism>
<sequence>WQAGQRVLPRLSAKRSFQLARERFLSFGVSGGALQTRHLICASQVSSERLALGLFYSLRKSKKRARKIDRNSLTSTTLALQQEEVFLGSRSLPGWSLALSLLASLASGVGVVSVSAHQYAYGFNFAWHIAAIALTTPCTVYFFLPVLYRLKVTSVFQYLRMRFGNGVGITACVIYFFFSQTLGAVSIYSAAVGMSTMLGVPLVACNVLIGALGTTYTALLGRNVKPQALPVCPLCAFQGGLRGVVWADCVQGFVLFAAPFVIIAKIAYDSARLDVPLRPLRDISSEHYLRLEFDMTSDETMWANAVASVPFHLVREGMDQMVVQRFLAARSFRTARRVVWAGTAMVCFFCVAITLTGLALTYWYRDCDPMLTGAITRYDQMVPLYVAESLSSVAGLRGLFLAGLVGASISTISSVINSHAATFYVDIVSPNFKMREKKATMVMHFLGEDYTMKTLYSDHYIVLFRRIRDNIPDALRNPATNFKK</sequence>
<dbReference type="Gene3D" id="1.20.1730.10">
    <property type="entry name" value="Sodium/glucose cotransporter"/>
    <property type="match status" value="1"/>
</dbReference>
<keyword evidence="7" id="KW-0915">Sodium</keyword>
<feature type="non-terminal residue" evidence="13">
    <location>
        <position position="1"/>
    </location>
</feature>
<reference evidence="13 14" key="1">
    <citation type="journal article" date="2023" name="Arcadia Sci">
        <title>De novo assembly of a long-read Amblyomma americanum tick genome.</title>
        <authorList>
            <person name="Chou S."/>
            <person name="Poskanzer K.E."/>
            <person name="Rollins M."/>
            <person name="Thuy-Boun P.S."/>
        </authorList>
    </citation>
    <scope>NUCLEOTIDE SEQUENCE [LARGE SCALE GENOMIC DNA]</scope>
    <source>
        <strain evidence="13">F_SG_1</strain>
        <tissue evidence="13">Salivary glands</tissue>
    </source>
</reference>
<evidence type="ECO:0000256" key="10">
    <source>
        <dbReference type="ARBA" id="ARBA00023201"/>
    </source>
</evidence>
<feature type="transmembrane region" description="Helical" evidence="12">
    <location>
        <begin position="125"/>
        <end position="148"/>
    </location>
</feature>
<keyword evidence="3" id="KW-0813">Transport</keyword>
<evidence type="ECO:0000256" key="8">
    <source>
        <dbReference type="ARBA" id="ARBA00023065"/>
    </source>
</evidence>
<keyword evidence="4" id="KW-1003">Cell membrane</keyword>
<feature type="transmembrane region" description="Helical" evidence="12">
    <location>
        <begin position="399"/>
        <end position="425"/>
    </location>
</feature>
<keyword evidence="5 12" id="KW-0812">Transmembrane</keyword>
<evidence type="ECO:0000256" key="5">
    <source>
        <dbReference type="ARBA" id="ARBA00022692"/>
    </source>
</evidence>
<dbReference type="GO" id="GO:0005886">
    <property type="term" value="C:plasma membrane"/>
    <property type="evidence" value="ECO:0007669"/>
    <property type="project" value="UniProtKB-SubCell"/>
</dbReference>
<evidence type="ECO:0000313" key="13">
    <source>
        <dbReference type="EMBL" id="KAK8780560.1"/>
    </source>
</evidence>
<gene>
    <name evidence="13" type="ORF">V5799_018099</name>
</gene>
<dbReference type="InterPro" id="IPR038377">
    <property type="entry name" value="Na/Glc_symporter_sf"/>
</dbReference>
<comment type="subcellular location">
    <subcellularLocation>
        <location evidence="1">Cell membrane</location>
        <topology evidence="1">Multi-pass membrane protein</topology>
    </subcellularLocation>
</comment>
<dbReference type="AlphaFoldDB" id="A0AAQ4F0F8"/>
<protein>
    <submittedName>
        <fullName evidence="13">Uncharacterized protein</fullName>
    </submittedName>
</protein>
<name>A0AAQ4F0F8_AMBAM</name>
<feature type="transmembrane region" description="Helical" evidence="12">
    <location>
        <begin position="338"/>
        <end position="364"/>
    </location>
</feature>
<evidence type="ECO:0000256" key="9">
    <source>
        <dbReference type="ARBA" id="ARBA00023136"/>
    </source>
</evidence>
<dbReference type="PANTHER" id="PTHR42985:SF40">
    <property type="entry name" value="LD47995P-RELATED"/>
    <property type="match status" value="1"/>
</dbReference>
<dbReference type="GO" id="GO:0006814">
    <property type="term" value="P:sodium ion transport"/>
    <property type="evidence" value="ECO:0007669"/>
    <property type="project" value="UniProtKB-KW"/>
</dbReference>
<evidence type="ECO:0000256" key="2">
    <source>
        <dbReference type="ARBA" id="ARBA00006434"/>
    </source>
</evidence>
<evidence type="ECO:0000256" key="6">
    <source>
        <dbReference type="ARBA" id="ARBA00022989"/>
    </source>
</evidence>
<keyword evidence="14" id="KW-1185">Reference proteome</keyword>
<dbReference type="EMBL" id="JARKHS020008664">
    <property type="protein sequence ID" value="KAK8780560.1"/>
    <property type="molecule type" value="Genomic_DNA"/>
</dbReference>
<comment type="similarity">
    <text evidence="2 11">Belongs to the sodium:solute symporter (SSF) (TC 2.A.21) family.</text>
</comment>
<feature type="transmembrane region" description="Helical" evidence="12">
    <location>
        <begin position="169"/>
        <end position="191"/>
    </location>
</feature>
<evidence type="ECO:0000256" key="12">
    <source>
        <dbReference type="SAM" id="Phobius"/>
    </source>
</evidence>
<feature type="transmembrane region" description="Helical" evidence="12">
    <location>
        <begin position="97"/>
        <end position="119"/>
    </location>
</feature>
<dbReference type="GO" id="GO:0015293">
    <property type="term" value="F:symporter activity"/>
    <property type="evidence" value="ECO:0007669"/>
    <property type="project" value="TreeGrafter"/>
</dbReference>